<evidence type="ECO:0000313" key="2">
    <source>
        <dbReference type="EMBL" id="CAD1844045.1"/>
    </source>
</evidence>
<protein>
    <submittedName>
        <fullName evidence="2">Uncharacterized protein</fullName>
    </submittedName>
</protein>
<dbReference type="InterPro" id="IPR008586">
    <property type="entry name" value="DUF868_pln"/>
</dbReference>
<dbReference type="AlphaFoldDB" id="A0A6V7QMQ8"/>
<proteinExistence type="predicted"/>
<dbReference type="EMBL" id="LR862137">
    <property type="protein sequence ID" value="CAD1844045.1"/>
    <property type="molecule type" value="Genomic_DNA"/>
</dbReference>
<organism evidence="2">
    <name type="scientific">Ananas comosus var. bracteatus</name>
    <name type="common">red pineapple</name>
    <dbReference type="NCBI Taxonomy" id="296719"/>
    <lineage>
        <taxon>Eukaryota</taxon>
        <taxon>Viridiplantae</taxon>
        <taxon>Streptophyta</taxon>
        <taxon>Embryophyta</taxon>
        <taxon>Tracheophyta</taxon>
        <taxon>Spermatophyta</taxon>
        <taxon>Magnoliopsida</taxon>
        <taxon>Liliopsida</taxon>
        <taxon>Poales</taxon>
        <taxon>Bromeliaceae</taxon>
        <taxon>Bromelioideae</taxon>
        <taxon>Ananas</taxon>
    </lineage>
</organism>
<name>A0A6V7QMQ8_ANACO</name>
<gene>
    <name evidence="2" type="ORF">CB5_LOCUS27256</name>
</gene>
<feature type="region of interest" description="Disordered" evidence="1">
    <location>
        <begin position="108"/>
        <end position="145"/>
    </location>
</feature>
<reference evidence="2" key="1">
    <citation type="submission" date="2020-07" db="EMBL/GenBank/DDBJ databases">
        <authorList>
            <person name="Lin J."/>
        </authorList>
    </citation>
    <scope>NUCLEOTIDE SEQUENCE</scope>
</reference>
<evidence type="ECO:0000256" key="1">
    <source>
        <dbReference type="SAM" id="MobiDB-lite"/>
    </source>
</evidence>
<sequence length="145" mass="16050">MTPLHRHWRHRGRYDAAASERAVFSGVVVDAVAVGGEAQFAAPQLAGGYFVVVAVDGEATLVTGDFRSDAYRRAAARSAPRGEALLISRQEHVAMRRDVRSTVRSYATSALEETSARTGGRQQRKKKKKRKRKRKGKEMVQNSPK</sequence>
<feature type="compositionally biased region" description="Basic residues" evidence="1">
    <location>
        <begin position="122"/>
        <end position="136"/>
    </location>
</feature>
<accession>A0A6V7QMQ8</accession>
<dbReference type="Pfam" id="PF05910">
    <property type="entry name" value="DUF868"/>
    <property type="match status" value="1"/>
</dbReference>